<feature type="domain" description="Electron transfer flavoprotein alpha subunit C-terminal" evidence="2">
    <location>
        <begin position="188"/>
        <end position="267"/>
    </location>
</feature>
<dbReference type="InterPro" id="IPR014730">
    <property type="entry name" value="ETF_a/b_N"/>
</dbReference>
<dbReference type="EMBL" id="CP029477">
    <property type="protein sequence ID" value="AWM74564.1"/>
    <property type="molecule type" value="Genomic_DNA"/>
</dbReference>
<accession>A0ABM6VY22</accession>
<dbReference type="Pfam" id="PF00766">
    <property type="entry name" value="ETF_alpha"/>
    <property type="match status" value="1"/>
</dbReference>
<organism evidence="4 5">
    <name type="scientific">Lactobacillus kullabergensis</name>
    <dbReference type="NCBI Taxonomy" id="1218493"/>
    <lineage>
        <taxon>Bacteria</taxon>
        <taxon>Bacillati</taxon>
        <taxon>Bacillota</taxon>
        <taxon>Bacilli</taxon>
        <taxon>Lactobacillales</taxon>
        <taxon>Lactobacillaceae</taxon>
        <taxon>Lactobacillus</taxon>
    </lineage>
</organism>
<sequence length="307" mass="33016">MVPIYYIQLEDKNIDEGHNSNNLAGLDSNFKGKKEVLVFSNHATEIKDKYASSGVKTTIYQNENFSVTNLPDVTNTLRKIFVDKANSLIVFDKSNLGNSLGSQLAAVLNVPFIYNAKDICCDQDHIIVNQDIGKTQALRKVTLDDKAVISLSCNGVVSHSKNEVDIIDWECAGTNAAAYVPEANSDNDLAYAKVIVAGGKGLGSPDKFKPLATLAQKLNASVGATKAVTDQGWIDKNRMIGISNLSVAPDVYYAFGISGAVQHTAGMTKSKCVIAVNTDEAAPIFKLANYGIVGDANQVIKQLNELL</sequence>
<dbReference type="InterPro" id="IPR014729">
    <property type="entry name" value="Rossmann-like_a/b/a_fold"/>
</dbReference>
<evidence type="ECO:0008006" key="6">
    <source>
        <dbReference type="Google" id="ProtNLM"/>
    </source>
</evidence>
<dbReference type="Pfam" id="PF01012">
    <property type="entry name" value="ETF"/>
    <property type="match status" value="1"/>
</dbReference>
<protein>
    <recommendedName>
        <fullName evidence="6">Electron transfer flavoprotein subunit alpha/FixB family protein</fullName>
    </recommendedName>
</protein>
<name>A0ABM6VY22_9LACO</name>
<dbReference type="InterPro" id="IPR029035">
    <property type="entry name" value="DHS-like_NAD/FAD-binding_dom"/>
</dbReference>
<evidence type="ECO:0000259" key="3">
    <source>
        <dbReference type="Pfam" id="PF01012"/>
    </source>
</evidence>
<dbReference type="Proteomes" id="UP000246036">
    <property type="component" value="Chromosome"/>
</dbReference>
<dbReference type="Gene3D" id="3.40.50.620">
    <property type="entry name" value="HUPs"/>
    <property type="match status" value="1"/>
</dbReference>
<proteinExistence type="inferred from homology"/>
<evidence type="ECO:0000256" key="1">
    <source>
        <dbReference type="ARBA" id="ARBA00005817"/>
    </source>
</evidence>
<dbReference type="InterPro" id="IPR014731">
    <property type="entry name" value="ETF_asu_C"/>
</dbReference>
<dbReference type="InterPro" id="IPR001308">
    <property type="entry name" value="ETF_a/FixB"/>
</dbReference>
<dbReference type="RefSeq" id="WP_109585697.1">
    <property type="nucleotide sequence ID" value="NZ_CP029477.1"/>
</dbReference>
<dbReference type="SUPFAM" id="SSF52402">
    <property type="entry name" value="Adenine nucleotide alpha hydrolases-like"/>
    <property type="match status" value="1"/>
</dbReference>
<feature type="domain" description="Electron transfer flavoprotein alpha/beta-subunit N-terminal" evidence="3">
    <location>
        <begin position="37"/>
        <end position="151"/>
    </location>
</feature>
<evidence type="ECO:0000313" key="4">
    <source>
        <dbReference type="EMBL" id="AWM74564.1"/>
    </source>
</evidence>
<dbReference type="PANTHER" id="PTHR43153">
    <property type="entry name" value="ELECTRON TRANSFER FLAVOPROTEIN ALPHA"/>
    <property type="match status" value="1"/>
</dbReference>
<dbReference type="SUPFAM" id="SSF52467">
    <property type="entry name" value="DHS-like NAD/FAD-binding domain"/>
    <property type="match status" value="1"/>
</dbReference>
<evidence type="ECO:0000259" key="2">
    <source>
        <dbReference type="Pfam" id="PF00766"/>
    </source>
</evidence>
<comment type="similarity">
    <text evidence="1">Belongs to the ETF alpha-subunit/FixB family.</text>
</comment>
<reference evidence="4 5" key="1">
    <citation type="submission" date="2018-05" db="EMBL/GenBank/DDBJ databases">
        <title>Reference genomes for bee gut microbiota database.</title>
        <authorList>
            <person name="Ellegaard K.M."/>
        </authorList>
    </citation>
    <scope>NUCLEOTIDE SEQUENCE [LARGE SCALE GENOMIC DNA]</scope>
    <source>
        <strain evidence="4 5">ESL0186</strain>
    </source>
</reference>
<dbReference type="Gene3D" id="3.40.50.1220">
    <property type="entry name" value="TPP-binding domain"/>
    <property type="match status" value="1"/>
</dbReference>
<gene>
    <name evidence="4" type="ORF">DKL58_00475</name>
</gene>
<evidence type="ECO:0000313" key="5">
    <source>
        <dbReference type="Proteomes" id="UP000246036"/>
    </source>
</evidence>
<dbReference type="PIRSF" id="PIRSF000089">
    <property type="entry name" value="Electra_flavoP_a"/>
    <property type="match status" value="1"/>
</dbReference>
<dbReference type="PANTHER" id="PTHR43153:SF1">
    <property type="entry name" value="ELECTRON TRANSFER FLAVOPROTEIN SUBUNIT ALPHA, MITOCHONDRIAL"/>
    <property type="match status" value="1"/>
</dbReference>
<keyword evidence="5" id="KW-1185">Reference proteome</keyword>